<reference evidence="10 11" key="1">
    <citation type="submission" date="2022-03" db="EMBL/GenBank/DDBJ databases">
        <authorList>
            <person name="Macdonald S."/>
            <person name="Ahmed S."/>
            <person name="Newling K."/>
        </authorList>
    </citation>
    <scope>NUCLEOTIDE SEQUENCE [LARGE SCALE GENOMIC DNA]</scope>
</reference>
<evidence type="ECO:0000313" key="11">
    <source>
        <dbReference type="Proteomes" id="UP001642260"/>
    </source>
</evidence>
<dbReference type="GO" id="GO:0016020">
    <property type="term" value="C:membrane"/>
    <property type="evidence" value="ECO:0007669"/>
    <property type="project" value="UniProtKB-SubCell"/>
</dbReference>
<proteinExistence type="inferred from homology"/>
<evidence type="ECO:0008006" key="12">
    <source>
        <dbReference type="Google" id="ProtNLM"/>
    </source>
</evidence>
<evidence type="ECO:0000256" key="4">
    <source>
        <dbReference type="ARBA" id="ARBA00022677"/>
    </source>
</evidence>
<keyword evidence="5 9" id="KW-0812">Transmembrane</keyword>
<dbReference type="PANTHER" id="PTHR33203">
    <property type="entry name" value="OLEOSIN"/>
    <property type="match status" value="1"/>
</dbReference>
<dbReference type="InterPro" id="IPR000136">
    <property type="entry name" value="Oleosin"/>
</dbReference>
<dbReference type="AlphaFoldDB" id="A0ABC8LIU7"/>
<evidence type="ECO:0000256" key="8">
    <source>
        <dbReference type="SAM" id="MobiDB-lite"/>
    </source>
</evidence>
<feature type="transmembrane region" description="Helical" evidence="9">
    <location>
        <begin position="57"/>
        <end position="87"/>
    </location>
</feature>
<sequence length="194" mass="20756">MISFKSYKINMANVDRRVHVDHSDKRIHIQPQYEGDVGYGYGGNTDYKSRGPSSNQIMSLIVGVPVGGSLLALAGLTLAGSVIGLMLSVPLFLLFSPVLVPAAITIGLAVTAILASGLFGLTGLSSVSWVLNYLRGTSDTVPEQLDYAKRRMADAVGYAGQKGKDMGQFVQDKAQEAHDTNITTETNGKARRHT</sequence>
<comment type="caution">
    <text evidence="10">The sequence shown here is derived from an EMBL/GenBank/DDBJ whole genome shotgun (WGS) entry which is preliminary data.</text>
</comment>
<evidence type="ECO:0000256" key="3">
    <source>
        <dbReference type="ARBA" id="ARBA00010858"/>
    </source>
</evidence>
<protein>
    <recommendedName>
        <fullName evidence="12">Oleosin</fullName>
    </recommendedName>
</protein>
<gene>
    <name evidence="10" type="ORF">ERUC_LOCUS35853</name>
</gene>
<keyword evidence="4" id="KW-0551">Lipid droplet</keyword>
<dbReference type="GO" id="GO:0009791">
    <property type="term" value="P:post-embryonic development"/>
    <property type="evidence" value="ECO:0007669"/>
    <property type="project" value="UniProtKB-ARBA"/>
</dbReference>
<evidence type="ECO:0000256" key="9">
    <source>
        <dbReference type="SAM" id="Phobius"/>
    </source>
</evidence>
<organism evidence="10 11">
    <name type="scientific">Eruca vesicaria subsp. sativa</name>
    <name type="common">Garden rocket</name>
    <name type="synonym">Eruca sativa</name>
    <dbReference type="NCBI Taxonomy" id="29727"/>
    <lineage>
        <taxon>Eukaryota</taxon>
        <taxon>Viridiplantae</taxon>
        <taxon>Streptophyta</taxon>
        <taxon>Embryophyta</taxon>
        <taxon>Tracheophyta</taxon>
        <taxon>Spermatophyta</taxon>
        <taxon>Magnoliopsida</taxon>
        <taxon>eudicotyledons</taxon>
        <taxon>Gunneridae</taxon>
        <taxon>Pentapetalae</taxon>
        <taxon>rosids</taxon>
        <taxon>malvids</taxon>
        <taxon>Brassicales</taxon>
        <taxon>Brassicaceae</taxon>
        <taxon>Brassiceae</taxon>
        <taxon>Eruca</taxon>
    </lineage>
</organism>
<comment type="subcellular location">
    <subcellularLocation>
        <location evidence="2">Lipid droplet</location>
    </subcellularLocation>
    <subcellularLocation>
        <location evidence="1">Membrane</location>
        <topology evidence="1">Multi-pass membrane protein</topology>
    </subcellularLocation>
</comment>
<evidence type="ECO:0000313" key="10">
    <source>
        <dbReference type="EMBL" id="CAH8383370.1"/>
    </source>
</evidence>
<feature type="region of interest" description="Disordered" evidence="8">
    <location>
        <begin position="175"/>
        <end position="194"/>
    </location>
</feature>
<name>A0ABC8LIU7_ERUVS</name>
<dbReference type="GO" id="GO:0048608">
    <property type="term" value="P:reproductive structure development"/>
    <property type="evidence" value="ECO:0007669"/>
    <property type="project" value="UniProtKB-ARBA"/>
</dbReference>
<keyword evidence="7 9" id="KW-0472">Membrane</keyword>
<dbReference type="Proteomes" id="UP001642260">
    <property type="component" value="Unassembled WGS sequence"/>
</dbReference>
<evidence type="ECO:0000256" key="2">
    <source>
        <dbReference type="ARBA" id="ARBA00004502"/>
    </source>
</evidence>
<dbReference type="PANTHER" id="PTHR33203:SF47">
    <property type="entry name" value="GENOME ASSEMBLY, CHROMOSOME: A09"/>
    <property type="match status" value="1"/>
</dbReference>
<keyword evidence="6 9" id="KW-1133">Transmembrane helix</keyword>
<evidence type="ECO:0000256" key="5">
    <source>
        <dbReference type="ARBA" id="ARBA00022692"/>
    </source>
</evidence>
<evidence type="ECO:0000256" key="6">
    <source>
        <dbReference type="ARBA" id="ARBA00022989"/>
    </source>
</evidence>
<feature type="transmembrane region" description="Helical" evidence="9">
    <location>
        <begin position="99"/>
        <end position="121"/>
    </location>
</feature>
<dbReference type="GO" id="GO:0005811">
    <property type="term" value="C:lipid droplet"/>
    <property type="evidence" value="ECO:0007669"/>
    <property type="project" value="UniProtKB-SubCell"/>
</dbReference>
<evidence type="ECO:0000256" key="1">
    <source>
        <dbReference type="ARBA" id="ARBA00004141"/>
    </source>
</evidence>
<dbReference type="Pfam" id="PF01277">
    <property type="entry name" value="Oleosin"/>
    <property type="match status" value="1"/>
</dbReference>
<accession>A0ABC8LIU7</accession>
<evidence type="ECO:0000256" key="7">
    <source>
        <dbReference type="ARBA" id="ARBA00023136"/>
    </source>
</evidence>
<keyword evidence="11" id="KW-1185">Reference proteome</keyword>
<dbReference type="EMBL" id="CAKOAT010586264">
    <property type="protein sequence ID" value="CAH8383370.1"/>
    <property type="molecule type" value="Genomic_DNA"/>
</dbReference>
<comment type="similarity">
    <text evidence="3">Belongs to the oleosin family.</text>
</comment>